<evidence type="ECO:0000313" key="1">
    <source>
        <dbReference type="EMBL" id="QJA64123.1"/>
    </source>
</evidence>
<protein>
    <submittedName>
        <fullName evidence="1">Uncharacterized protein</fullName>
    </submittedName>
</protein>
<organism evidence="1">
    <name type="scientific">viral metagenome</name>
    <dbReference type="NCBI Taxonomy" id="1070528"/>
    <lineage>
        <taxon>unclassified sequences</taxon>
        <taxon>metagenomes</taxon>
        <taxon>organismal metagenomes</taxon>
    </lineage>
</organism>
<reference evidence="1" key="1">
    <citation type="submission" date="2020-03" db="EMBL/GenBank/DDBJ databases">
        <title>The deep terrestrial virosphere.</title>
        <authorList>
            <person name="Holmfeldt K."/>
            <person name="Nilsson E."/>
            <person name="Simone D."/>
            <person name="Lopez-Fernandez M."/>
            <person name="Wu X."/>
            <person name="de Brujin I."/>
            <person name="Lundin D."/>
            <person name="Andersson A."/>
            <person name="Bertilsson S."/>
            <person name="Dopson M."/>
        </authorList>
    </citation>
    <scope>NUCLEOTIDE SEQUENCE</scope>
    <source>
        <strain evidence="2">MM415A00409</strain>
        <strain evidence="1">MM415B00536</strain>
    </source>
</reference>
<evidence type="ECO:0000313" key="2">
    <source>
        <dbReference type="EMBL" id="QJA82398.1"/>
    </source>
</evidence>
<dbReference type="AlphaFoldDB" id="A0A6M3J2P3"/>
<sequence length="48" mass="5622">MPKWESKEVRPHGVWGSEIRLKSANTSRKGKVNKLLKLLREEVYETVL</sequence>
<dbReference type="EMBL" id="MT141513">
    <property type="protein sequence ID" value="QJA64123.1"/>
    <property type="molecule type" value="Genomic_DNA"/>
</dbReference>
<dbReference type="EMBL" id="MT142486">
    <property type="protein sequence ID" value="QJA82398.1"/>
    <property type="molecule type" value="Genomic_DNA"/>
</dbReference>
<accession>A0A6M3J2P3</accession>
<proteinExistence type="predicted"/>
<name>A0A6M3J2P3_9ZZZZ</name>
<gene>
    <name evidence="2" type="ORF">MM415A00409_0024</name>
    <name evidence="1" type="ORF">MM415B00536_0024</name>
</gene>